<dbReference type="AlphaFoldDB" id="A0A2I0HYD3"/>
<organism evidence="1 2">
    <name type="scientific">Punica granatum</name>
    <name type="common">Pomegranate</name>
    <dbReference type="NCBI Taxonomy" id="22663"/>
    <lineage>
        <taxon>Eukaryota</taxon>
        <taxon>Viridiplantae</taxon>
        <taxon>Streptophyta</taxon>
        <taxon>Embryophyta</taxon>
        <taxon>Tracheophyta</taxon>
        <taxon>Spermatophyta</taxon>
        <taxon>Magnoliopsida</taxon>
        <taxon>eudicotyledons</taxon>
        <taxon>Gunneridae</taxon>
        <taxon>Pentapetalae</taxon>
        <taxon>rosids</taxon>
        <taxon>malvids</taxon>
        <taxon>Myrtales</taxon>
        <taxon>Lythraceae</taxon>
        <taxon>Punica</taxon>
    </lineage>
</organism>
<name>A0A2I0HYD3_PUNGR</name>
<sequence>MDDERVRTRLDCKLCIRLLTLPWFPPRMVMVPPFLNRNFFSKSFDVHTRLDCKLCLRVLPLPWFPPFIRTYYYLLEALPSSSVLDTSLVQGP</sequence>
<protein>
    <submittedName>
        <fullName evidence="1">Uncharacterized protein</fullName>
    </submittedName>
</protein>
<keyword evidence="2" id="KW-1185">Reference proteome</keyword>
<reference evidence="1 2" key="1">
    <citation type="submission" date="2017-11" db="EMBL/GenBank/DDBJ databases">
        <title>De-novo sequencing of pomegranate (Punica granatum L.) genome.</title>
        <authorList>
            <person name="Akparov Z."/>
            <person name="Amiraslanov A."/>
            <person name="Hajiyeva S."/>
            <person name="Abbasov M."/>
            <person name="Kaur K."/>
            <person name="Hamwieh A."/>
            <person name="Solovyev V."/>
            <person name="Salamov A."/>
            <person name="Braich B."/>
            <person name="Kosarev P."/>
            <person name="Mahmoud A."/>
            <person name="Hajiyev E."/>
            <person name="Babayeva S."/>
            <person name="Izzatullayeva V."/>
            <person name="Mammadov A."/>
            <person name="Mammadov A."/>
            <person name="Sharifova S."/>
            <person name="Ojaghi J."/>
            <person name="Eynullazada K."/>
            <person name="Bayramov B."/>
            <person name="Abdulazimova A."/>
            <person name="Shahmuradov I."/>
        </authorList>
    </citation>
    <scope>NUCLEOTIDE SEQUENCE [LARGE SCALE GENOMIC DNA]</scope>
    <source>
        <strain evidence="2">cv. AG2017</strain>
        <tissue evidence="1">Leaf</tissue>
    </source>
</reference>
<proteinExistence type="predicted"/>
<comment type="caution">
    <text evidence="1">The sequence shown here is derived from an EMBL/GenBank/DDBJ whole genome shotgun (WGS) entry which is preliminary data.</text>
</comment>
<gene>
    <name evidence="1" type="ORF">CRG98_042903</name>
</gene>
<dbReference type="Proteomes" id="UP000233551">
    <property type="component" value="Unassembled WGS sequence"/>
</dbReference>
<evidence type="ECO:0000313" key="2">
    <source>
        <dbReference type="Proteomes" id="UP000233551"/>
    </source>
</evidence>
<accession>A0A2I0HYD3</accession>
<dbReference type="EMBL" id="PGOL01004715">
    <property type="protein sequence ID" value="PKI36698.1"/>
    <property type="molecule type" value="Genomic_DNA"/>
</dbReference>
<evidence type="ECO:0000313" key="1">
    <source>
        <dbReference type="EMBL" id="PKI36698.1"/>
    </source>
</evidence>